<sequence>MERQTPPSANPAGPTNSSSPHPRPIHESTATPGLQDAVTSIPSGAPQAGSPPVADAPAPHQKPETADRIETTAPSHQPLIPVLQPPAARSTPERTTNLAARPMTASTLREQPSSPTRPPPPQLTMARPMSAGHPGSSMEKLEDSDSLLAMGYPELHRHSAVRTDQSLPPLPHARLVDNGVIPTRRQRSYAPASLGHGPGSRRSNTDWLADEKPTVGKRLQPTLDVAKAKRDTYAAKAKSTGWTLNTAIGLQVLFGSITTGLSAVGTSGRSTAVQTTIFGALSTLVASYLAKARGSKEPELSIVRTRDLEHFIRDIEAFMLDHGHVDTDVWDKDINRFRRQLEEILSNADDKGLKSASTA</sequence>
<dbReference type="NCBIfam" id="NF033635">
    <property type="entry name" value="SLATT_fungal"/>
    <property type="match status" value="1"/>
</dbReference>
<dbReference type="InterPro" id="IPR041622">
    <property type="entry name" value="SLATT_fungi"/>
</dbReference>
<evidence type="ECO:0000313" key="3">
    <source>
        <dbReference type="EMBL" id="KAF7771710.1"/>
    </source>
</evidence>
<feature type="compositionally biased region" description="Polar residues" evidence="1">
    <location>
        <begin position="28"/>
        <end position="42"/>
    </location>
</feature>
<feature type="compositionally biased region" description="Basic and acidic residues" evidence="1">
    <location>
        <begin position="61"/>
        <end position="70"/>
    </location>
</feature>
<protein>
    <recommendedName>
        <fullName evidence="2">SMODS and SLOG-associating 2TM effector domain-containing protein</fullName>
    </recommendedName>
</protein>
<dbReference type="EMBL" id="JABXXO010000008">
    <property type="protein sequence ID" value="KAF7771710.1"/>
    <property type="molecule type" value="Genomic_DNA"/>
</dbReference>
<feature type="domain" description="SMODS and SLOG-associating 2TM effector" evidence="2">
    <location>
        <begin position="226"/>
        <end position="347"/>
    </location>
</feature>
<accession>A0A8H7F132</accession>
<evidence type="ECO:0000256" key="1">
    <source>
        <dbReference type="SAM" id="MobiDB-lite"/>
    </source>
</evidence>
<evidence type="ECO:0000313" key="4">
    <source>
        <dbReference type="Proteomes" id="UP000629468"/>
    </source>
</evidence>
<proteinExistence type="predicted"/>
<evidence type="ECO:0000259" key="2">
    <source>
        <dbReference type="Pfam" id="PF18142"/>
    </source>
</evidence>
<feature type="region of interest" description="Disordered" evidence="1">
    <location>
        <begin position="1"/>
        <end position="142"/>
    </location>
</feature>
<dbReference type="AlphaFoldDB" id="A0A8H7F132"/>
<organism evidence="3 4">
    <name type="scientific">Agaricus bisporus var. burnettii</name>
    <dbReference type="NCBI Taxonomy" id="192524"/>
    <lineage>
        <taxon>Eukaryota</taxon>
        <taxon>Fungi</taxon>
        <taxon>Dikarya</taxon>
        <taxon>Basidiomycota</taxon>
        <taxon>Agaricomycotina</taxon>
        <taxon>Agaricomycetes</taxon>
        <taxon>Agaricomycetidae</taxon>
        <taxon>Agaricales</taxon>
        <taxon>Agaricineae</taxon>
        <taxon>Agaricaceae</taxon>
        <taxon>Agaricus</taxon>
    </lineage>
</organism>
<dbReference type="Pfam" id="PF18142">
    <property type="entry name" value="SLATT_fungal"/>
    <property type="match status" value="1"/>
</dbReference>
<comment type="caution">
    <text evidence="3">The sequence shown here is derived from an EMBL/GenBank/DDBJ whole genome shotgun (WGS) entry which is preliminary data.</text>
</comment>
<feature type="compositionally biased region" description="Polar residues" evidence="1">
    <location>
        <begin position="93"/>
        <end position="111"/>
    </location>
</feature>
<dbReference type="Proteomes" id="UP000629468">
    <property type="component" value="Unassembled WGS sequence"/>
</dbReference>
<name>A0A8H7F132_AGABI</name>
<reference evidence="3 4" key="1">
    <citation type="journal article" name="Sci. Rep.">
        <title>Telomere-to-telomere assembled and centromere annotated genomes of the two main subspecies of the button mushroom Agaricus bisporus reveal especially polymorphic chromosome ends.</title>
        <authorList>
            <person name="Sonnenberg A.S.M."/>
            <person name="Sedaghat-Telgerd N."/>
            <person name="Lavrijssen B."/>
            <person name="Ohm R.A."/>
            <person name="Hendrickx P.M."/>
            <person name="Scholtmeijer K."/>
            <person name="Baars J.J.P."/>
            <person name="van Peer A."/>
        </authorList>
    </citation>
    <scope>NUCLEOTIDE SEQUENCE [LARGE SCALE GENOMIC DNA]</scope>
    <source>
        <strain evidence="3 4">H119_p4</strain>
    </source>
</reference>
<gene>
    <name evidence="3" type="ORF">Agabi119p4_6021</name>
</gene>